<proteinExistence type="predicted"/>
<name>A0A7W8ZZX3_9MICO</name>
<gene>
    <name evidence="2" type="ORF">BJ997_003794</name>
</gene>
<evidence type="ECO:0000256" key="1">
    <source>
        <dbReference type="SAM" id="MobiDB-lite"/>
    </source>
</evidence>
<reference evidence="2 3" key="1">
    <citation type="submission" date="2020-08" db="EMBL/GenBank/DDBJ databases">
        <title>Sequencing the genomes of 1000 actinobacteria strains.</title>
        <authorList>
            <person name="Klenk H.-P."/>
        </authorList>
    </citation>
    <scope>NUCLEOTIDE SEQUENCE [LARGE SCALE GENOMIC DNA]</scope>
    <source>
        <strain evidence="2 3">DSM 21065</strain>
    </source>
</reference>
<feature type="compositionally biased region" description="Basic and acidic residues" evidence="1">
    <location>
        <begin position="25"/>
        <end position="36"/>
    </location>
</feature>
<dbReference type="RefSeq" id="WP_183323670.1">
    <property type="nucleotide sequence ID" value="NZ_JACHBQ010000001.1"/>
</dbReference>
<accession>A0A7W8ZZX3</accession>
<dbReference type="InterPro" id="IPR003615">
    <property type="entry name" value="HNH_nuc"/>
</dbReference>
<evidence type="ECO:0000313" key="2">
    <source>
        <dbReference type="EMBL" id="MBB5643246.1"/>
    </source>
</evidence>
<feature type="region of interest" description="Disordered" evidence="1">
    <location>
        <begin position="1"/>
        <end position="36"/>
    </location>
</feature>
<evidence type="ECO:0008006" key="4">
    <source>
        <dbReference type="Google" id="ProtNLM"/>
    </source>
</evidence>
<evidence type="ECO:0000313" key="3">
    <source>
        <dbReference type="Proteomes" id="UP000561726"/>
    </source>
</evidence>
<dbReference type="AlphaFoldDB" id="A0A7W8ZZX3"/>
<sequence>MTPPGSPPAPTPCEPGNTCGPALDRYSDKPDGRLHGSFELDPKNGAYFKDFLQQVIGPRTGGPRFVEKGEKERAQRIIDDPRSTDQIAAESLIEVIKVAAGADPGTIFGRIRPSVKLVVTEAPAPAATGLVLPRTGFIEGTSDAATAATIDRAVCDTGFTPVLFGRDGSVLDVGREQRLFTQPQRVALALRDGGCMWKDCLKPPSFSEAHHLHGWKAEGGLTNLDDGILLCSPHHLRLHNDGWRIVRLGTDFWLIPPPAVDTTQTPIPLVSKSALKLGSPLRLQA</sequence>
<organism evidence="2 3">
    <name type="scientific">Cryobacterium roopkundense</name>
    <dbReference type="NCBI Taxonomy" id="1001240"/>
    <lineage>
        <taxon>Bacteria</taxon>
        <taxon>Bacillati</taxon>
        <taxon>Actinomycetota</taxon>
        <taxon>Actinomycetes</taxon>
        <taxon>Micrococcales</taxon>
        <taxon>Microbacteriaceae</taxon>
        <taxon>Cryobacterium</taxon>
    </lineage>
</organism>
<comment type="caution">
    <text evidence="2">The sequence shown here is derived from an EMBL/GenBank/DDBJ whole genome shotgun (WGS) entry which is preliminary data.</text>
</comment>
<feature type="compositionally biased region" description="Pro residues" evidence="1">
    <location>
        <begin position="1"/>
        <end position="13"/>
    </location>
</feature>
<dbReference type="EMBL" id="JACHBQ010000001">
    <property type="protein sequence ID" value="MBB5643246.1"/>
    <property type="molecule type" value="Genomic_DNA"/>
</dbReference>
<protein>
    <recommendedName>
        <fullName evidence="4">HNH nuclease domain-containing protein</fullName>
    </recommendedName>
</protein>
<dbReference type="Proteomes" id="UP000561726">
    <property type="component" value="Unassembled WGS sequence"/>
</dbReference>
<dbReference type="CDD" id="cd00085">
    <property type="entry name" value="HNHc"/>
    <property type="match status" value="1"/>
</dbReference>